<organism evidence="9">
    <name type="scientific">viral metagenome</name>
    <dbReference type="NCBI Taxonomy" id="1070528"/>
    <lineage>
        <taxon>unclassified sequences</taxon>
        <taxon>metagenomes</taxon>
        <taxon>organismal metagenomes</taxon>
    </lineage>
</organism>
<keyword evidence="7" id="KW-0704">Schiff base</keyword>
<name>A0A6C0FAI8_9ZZZZ</name>
<evidence type="ECO:0000256" key="7">
    <source>
        <dbReference type="ARBA" id="ARBA00023270"/>
    </source>
</evidence>
<evidence type="ECO:0000256" key="8">
    <source>
        <dbReference type="ARBA" id="ARBA00023317"/>
    </source>
</evidence>
<dbReference type="InterPro" id="IPR016067">
    <property type="entry name" value="S-AdoMet_deCO2ase_core"/>
</dbReference>
<protein>
    <recommendedName>
        <fullName evidence="10">S-adenosylmethionine decarboxylase</fullName>
    </recommendedName>
</protein>
<evidence type="ECO:0000256" key="3">
    <source>
        <dbReference type="ARBA" id="ARBA00022813"/>
    </source>
</evidence>
<dbReference type="SUPFAM" id="SSF56276">
    <property type="entry name" value="S-adenosylmethionine decarboxylase"/>
    <property type="match status" value="1"/>
</dbReference>
<accession>A0A6C0FAI8</accession>
<dbReference type="GO" id="GO:0005829">
    <property type="term" value="C:cytosol"/>
    <property type="evidence" value="ECO:0007669"/>
    <property type="project" value="TreeGrafter"/>
</dbReference>
<evidence type="ECO:0008006" key="10">
    <source>
        <dbReference type="Google" id="ProtNLM"/>
    </source>
</evidence>
<evidence type="ECO:0000256" key="6">
    <source>
        <dbReference type="ARBA" id="ARBA00023239"/>
    </source>
</evidence>
<evidence type="ECO:0000256" key="2">
    <source>
        <dbReference type="ARBA" id="ARBA00022793"/>
    </source>
</evidence>
<keyword evidence="3" id="KW-0068">Autocatalytic cleavage</keyword>
<reference evidence="9" key="1">
    <citation type="journal article" date="2020" name="Nature">
        <title>Giant virus diversity and host interactions through global metagenomics.</title>
        <authorList>
            <person name="Schulz F."/>
            <person name="Roux S."/>
            <person name="Paez-Espino D."/>
            <person name="Jungbluth S."/>
            <person name="Walsh D.A."/>
            <person name="Denef V.J."/>
            <person name="McMahon K.D."/>
            <person name="Konstantinidis K.T."/>
            <person name="Eloe-Fadrosh E.A."/>
            <person name="Kyrpides N.C."/>
            <person name="Woyke T."/>
        </authorList>
    </citation>
    <scope>NUCLEOTIDE SEQUENCE</scope>
    <source>
        <strain evidence="9">GVMAG-M-3300009182-46</strain>
    </source>
</reference>
<dbReference type="PANTHER" id="PTHR33866">
    <property type="entry name" value="S-ADENOSYLMETHIONINE DECARBOXYLASE PROENZYME"/>
    <property type="match status" value="1"/>
</dbReference>
<keyword evidence="6" id="KW-0456">Lyase</keyword>
<dbReference type="AlphaFoldDB" id="A0A6C0FAI8"/>
<keyword evidence="8" id="KW-0670">Pyruvate</keyword>
<dbReference type="GO" id="GO:0004014">
    <property type="term" value="F:adenosylmethionine decarboxylase activity"/>
    <property type="evidence" value="ECO:0007669"/>
    <property type="project" value="InterPro"/>
</dbReference>
<evidence type="ECO:0000256" key="1">
    <source>
        <dbReference type="ARBA" id="ARBA00001928"/>
    </source>
</evidence>
<dbReference type="InterPro" id="IPR017716">
    <property type="entry name" value="S-AdoMet_deCOase_pro-enz"/>
</dbReference>
<proteinExistence type="predicted"/>
<evidence type="ECO:0000256" key="5">
    <source>
        <dbReference type="ARBA" id="ARBA00023145"/>
    </source>
</evidence>
<dbReference type="Gene3D" id="3.60.90.10">
    <property type="entry name" value="S-adenosylmethionine decarboxylase"/>
    <property type="match status" value="1"/>
</dbReference>
<comment type="cofactor">
    <cofactor evidence="1">
        <name>pyruvate</name>
        <dbReference type="ChEBI" id="CHEBI:15361"/>
    </cofactor>
</comment>
<dbReference type="Pfam" id="PF02675">
    <property type="entry name" value="AdoMet_dc"/>
    <property type="match status" value="1"/>
</dbReference>
<dbReference type="PANTHER" id="PTHR33866:SF2">
    <property type="entry name" value="S-ADENOSYLMETHIONINE DECARBOXYLASE PROENZYME"/>
    <property type="match status" value="1"/>
</dbReference>
<dbReference type="InterPro" id="IPR003826">
    <property type="entry name" value="AdoMetDC_fam_prok"/>
</dbReference>
<dbReference type="EMBL" id="MN739031">
    <property type="protein sequence ID" value="QHT36175.1"/>
    <property type="molecule type" value="Genomic_DNA"/>
</dbReference>
<evidence type="ECO:0000313" key="9">
    <source>
        <dbReference type="EMBL" id="QHT36175.1"/>
    </source>
</evidence>
<dbReference type="NCBIfam" id="TIGR03330">
    <property type="entry name" value="SAM_DCase_Bsu"/>
    <property type="match status" value="1"/>
</dbReference>
<keyword evidence="2" id="KW-0210">Decarboxylase</keyword>
<dbReference type="GO" id="GO:0008295">
    <property type="term" value="P:spermidine biosynthetic process"/>
    <property type="evidence" value="ECO:0007669"/>
    <property type="project" value="InterPro"/>
</dbReference>
<keyword evidence="4" id="KW-0620">Polyamine biosynthesis</keyword>
<sequence>MSYDFVGKHYIASYLDCSNNSINNITNLKINLELAIKECGATVLNSTEHVFNNNGFTIAYLLSESHCSVHTYPEYKSLFVDLFTCGEYCNWEKFDNIMTNFLQPKNVSKNIILRGEKNIIS</sequence>
<evidence type="ECO:0000256" key="4">
    <source>
        <dbReference type="ARBA" id="ARBA00023115"/>
    </source>
</evidence>
<keyword evidence="5" id="KW-0865">Zymogen</keyword>